<dbReference type="EMBL" id="FMWO01000032">
    <property type="protein sequence ID" value="SCZ84777.1"/>
    <property type="molecule type" value="Genomic_DNA"/>
</dbReference>
<feature type="transmembrane region" description="Helical" evidence="1">
    <location>
        <begin position="114"/>
        <end position="135"/>
    </location>
</feature>
<keyword evidence="1" id="KW-0472">Membrane</keyword>
<protein>
    <submittedName>
        <fullName evidence="2">Uncharacterized protein</fullName>
    </submittedName>
</protein>
<gene>
    <name evidence="2" type="ORF">NSMM_260073</name>
</gene>
<dbReference type="OrthoDB" id="10006758at2"/>
<feature type="transmembrane region" description="Helical" evidence="1">
    <location>
        <begin position="84"/>
        <end position="102"/>
    </location>
</feature>
<evidence type="ECO:0000256" key="1">
    <source>
        <dbReference type="SAM" id="Phobius"/>
    </source>
</evidence>
<reference evidence="2 3" key="1">
    <citation type="submission" date="2016-10" db="EMBL/GenBank/DDBJ databases">
        <authorList>
            <person name="de Groot N.N."/>
        </authorList>
    </citation>
    <scope>NUCLEOTIDE SEQUENCE [LARGE SCALE GENOMIC DNA]</scope>
    <source>
        <strain evidence="2">1</strain>
    </source>
</reference>
<dbReference type="RefSeq" id="WP_090284518.1">
    <property type="nucleotide sequence ID" value="NZ_FMWO01000032.1"/>
</dbReference>
<accession>A0A1G5SCR4</accession>
<feature type="transmembrane region" description="Helical" evidence="1">
    <location>
        <begin position="31"/>
        <end position="48"/>
    </location>
</feature>
<dbReference type="Proteomes" id="UP000198729">
    <property type="component" value="Unassembled WGS sequence"/>
</dbReference>
<dbReference type="STRING" id="51642.NSMM_260073"/>
<evidence type="ECO:0000313" key="2">
    <source>
        <dbReference type="EMBL" id="SCZ84777.1"/>
    </source>
</evidence>
<proteinExistence type="predicted"/>
<keyword evidence="1" id="KW-0812">Transmembrane</keyword>
<feature type="transmembrane region" description="Helical" evidence="1">
    <location>
        <begin position="7"/>
        <end position="25"/>
    </location>
</feature>
<name>A0A1G5SCR4_9PROT</name>
<feature type="transmembrane region" description="Helical" evidence="1">
    <location>
        <begin position="245"/>
        <end position="266"/>
    </location>
</feature>
<feature type="transmembrane region" description="Helical" evidence="1">
    <location>
        <begin position="60"/>
        <end position="78"/>
    </location>
</feature>
<sequence length="272" mass="29016">MEWWNHPAVQSALAPFLVALMVAFLLDRIRLSGLAILAGFCTVVYLVADFNFESLTVTRKIILTGIVTGAIAPVLASFPSPWRMVRYLLGAGAAVAALWIFWPILIQKQLMESLMLGTGLVLFVTWQVVVTDGLYSQPIRAGAAGMGMGIGVGFSALLGASASLSQLGLAIGAASGAYLCLQFIQNKPLSCGRTFTLPVSLLPALLASAALVLAKLPWYCLPALALIPLAAYLPIMRTRSCRIQIIVFSLMTMLVAVAATSLAWYAEGVVLW</sequence>
<organism evidence="2 3">
    <name type="scientific">Nitrosomonas mobilis</name>
    <dbReference type="NCBI Taxonomy" id="51642"/>
    <lineage>
        <taxon>Bacteria</taxon>
        <taxon>Pseudomonadati</taxon>
        <taxon>Pseudomonadota</taxon>
        <taxon>Betaproteobacteria</taxon>
        <taxon>Nitrosomonadales</taxon>
        <taxon>Nitrosomonadaceae</taxon>
        <taxon>Nitrosomonas</taxon>
    </lineage>
</organism>
<feature type="transmembrane region" description="Helical" evidence="1">
    <location>
        <begin position="204"/>
        <end position="233"/>
    </location>
</feature>
<keyword evidence="3" id="KW-1185">Reference proteome</keyword>
<evidence type="ECO:0000313" key="3">
    <source>
        <dbReference type="Proteomes" id="UP000198729"/>
    </source>
</evidence>
<dbReference type="AlphaFoldDB" id="A0A1G5SCR4"/>
<keyword evidence="1" id="KW-1133">Transmembrane helix</keyword>